<sequence>MLHGKQYFGYKVMPVLKLNGRLADTAQANASTRRTVCAWPITGPFHGLISQALFH</sequence>
<organism evidence="1 2">
    <name type="scientific">Tetrabaena socialis</name>
    <dbReference type="NCBI Taxonomy" id="47790"/>
    <lineage>
        <taxon>Eukaryota</taxon>
        <taxon>Viridiplantae</taxon>
        <taxon>Chlorophyta</taxon>
        <taxon>core chlorophytes</taxon>
        <taxon>Chlorophyceae</taxon>
        <taxon>CS clade</taxon>
        <taxon>Chlamydomonadales</taxon>
        <taxon>Tetrabaenaceae</taxon>
        <taxon>Tetrabaena</taxon>
    </lineage>
</organism>
<dbReference type="EMBL" id="PGGS01000148">
    <property type="protein sequence ID" value="PNH08046.1"/>
    <property type="molecule type" value="Genomic_DNA"/>
</dbReference>
<feature type="non-terminal residue" evidence="1">
    <location>
        <position position="55"/>
    </location>
</feature>
<evidence type="ECO:0000313" key="2">
    <source>
        <dbReference type="Proteomes" id="UP000236333"/>
    </source>
</evidence>
<dbReference type="AlphaFoldDB" id="A0A2J8A690"/>
<dbReference type="Proteomes" id="UP000236333">
    <property type="component" value="Unassembled WGS sequence"/>
</dbReference>
<gene>
    <name evidence="1" type="ORF">TSOC_005432</name>
</gene>
<accession>A0A2J8A690</accession>
<protein>
    <submittedName>
        <fullName evidence="1">Uncharacterized protein</fullName>
    </submittedName>
</protein>
<keyword evidence="2" id="KW-1185">Reference proteome</keyword>
<name>A0A2J8A690_9CHLO</name>
<comment type="caution">
    <text evidence="1">The sequence shown here is derived from an EMBL/GenBank/DDBJ whole genome shotgun (WGS) entry which is preliminary data.</text>
</comment>
<proteinExistence type="predicted"/>
<reference evidence="1 2" key="1">
    <citation type="journal article" date="2017" name="Mol. Biol. Evol.">
        <title>The 4-celled Tetrabaena socialis nuclear genome reveals the essential components for genetic control of cell number at the origin of multicellularity in the volvocine lineage.</title>
        <authorList>
            <person name="Featherston J."/>
            <person name="Arakaki Y."/>
            <person name="Hanschen E.R."/>
            <person name="Ferris P.J."/>
            <person name="Michod R.E."/>
            <person name="Olson B.J.S.C."/>
            <person name="Nozaki H."/>
            <person name="Durand P.M."/>
        </authorList>
    </citation>
    <scope>NUCLEOTIDE SEQUENCE [LARGE SCALE GENOMIC DNA]</scope>
    <source>
        <strain evidence="1 2">NIES-571</strain>
    </source>
</reference>
<evidence type="ECO:0000313" key="1">
    <source>
        <dbReference type="EMBL" id="PNH08046.1"/>
    </source>
</evidence>